<dbReference type="KEGG" id="osu:NT6N_24520"/>
<gene>
    <name evidence="1" type="ORF">NT6N_24520</name>
</gene>
<proteinExistence type="predicted"/>
<dbReference type="AlphaFoldDB" id="A0AAT9FNC5"/>
<evidence type="ECO:0000313" key="1">
    <source>
        <dbReference type="EMBL" id="BDS07412.1"/>
    </source>
</evidence>
<accession>A0AAT9FNC5</accession>
<name>A0AAT9FNC5_9BACT</name>
<organism evidence="1">
    <name type="scientific">Oceaniferula spumae</name>
    <dbReference type="NCBI Taxonomy" id="2979115"/>
    <lineage>
        <taxon>Bacteria</taxon>
        <taxon>Pseudomonadati</taxon>
        <taxon>Verrucomicrobiota</taxon>
        <taxon>Verrucomicrobiia</taxon>
        <taxon>Verrucomicrobiales</taxon>
        <taxon>Verrucomicrobiaceae</taxon>
        <taxon>Oceaniferula</taxon>
    </lineage>
</organism>
<reference evidence="1" key="1">
    <citation type="submission" date="2024-07" db="EMBL/GenBank/DDBJ databases">
        <title>Complete genome sequence of Verrucomicrobiaceae bacterium NT6N.</title>
        <authorList>
            <person name="Huang C."/>
            <person name="Takami H."/>
            <person name="Hamasaki K."/>
        </authorList>
    </citation>
    <scope>NUCLEOTIDE SEQUENCE</scope>
    <source>
        <strain evidence="1">NT6N</strain>
    </source>
</reference>
<protein>
    <submittedName>
        <fullName evidence="1">Uncharacterized protein</fullName>
    </submittedName>
</protein>
<dbReference type="EMBL" id="AP026866">
    <property type="protein sequence ID" value="BDS07412.1"/>
    <property type="molecule type" value="Genomic_DNA"/>
</dbReference>
<sequence>MGNSYVTFQNLSFRSRDTLLELWLRLLALNLPDDQYKPKTWIHELRNEWLFQASGLWNGVISPQLDKFCTTQERIEVVLATSNRLMVRLKACGDVVGSRELGLLGLGSFEVDYPVHYFEQMHERFEALLLGQPLPPTPKVIPGPPE</sequence>